<protein>
    <submittedName>
        <fullName evidence="8">Uncharacterized protein</fullName>
    </submittedName>
</protein>
<dbReference type="InterPro" id="IPR046342">
    <property type="entry name" value="CBS_dom_sf"/>
</dbReference>
<reference evidence="8" key="1">
    <citation type="submission" date="2022-07" db="EMBL/GenBank/DDBJ databases">
        <title>Genome Sequence of Physisporinus lineatus.</title>
        <authorList>
            <person name="Buettner E."/>
        </authorList>
    </citation>
    <scope>NUCLEOTIDE SEQUENCE</scope>
    <source>
        <strain evidence="8">VT162</strain>
    </source>
</reference>
<dbReference type="GO" id="GO:0005737">
    <property type="term" value="C:cytoplasm"/>
    <property type="evidence" value="ECO:0007669"/>
    <property type="project" value="TreeGrafter"/>
</dbReference>
<keyword evidence="9" id="KW-1185">Reference proteome</keyword>
<evidence type="ECO:0000313" key="9">
    <source>
        <dbReference type="Proteomes" id="UP001212997"/>
    </source>
</evidence>
<name>A0AAD5USW4_9APHY</name>
<organism evidence="8 9">
    <name type="scientific">Meripilus lineatus</name>
    <dbReference type="NCBI Taxonomy" id="2056292"/>
    <lineage>
        <taxon>Eukaryota</taxon>
        <taxon>Fungi</taxon>
        <taxon>Dikarya</taxon>
        <taxon>Basidiomycota</taxon>
        <taxon>Agaricomycotina</taxon>
        <taxon>Agaricomycetes</taxon>
        <taxon>Polyporales</taxon>
        <taxon>Meripilaceae</taxon>
        <taxon>Meripilus</taxon>
    </lineage>
</organism>
<comment type="subcellular location">
    <subcellularLocation>
        <location evidence="1">Membrane</location>
        <topology evidence="1">Multi-pass membrane protein</topology>
    </subcellularLocation>
</comment>
<dbReference type="PANTHER" id="PTHR12064">
    <property type="entry name" value="METAL TRANSPORTER CNNM"/>
    <property type="match status" value="1"/>
</dbReference>
<dbReference type="GO" id="GO:0016020">
    <property type="term" value="C:membrane"/>
    <property type="evidence" value="ECO:0007669"/>
    <property type="project" value="UniProtKB-SubCell"/>
</dbReference>
<dbReference type="InterPro" id="IPR045095">
    <property type="entry name" value="ACDP"/>
</dbReference>
<gene>
    <name evidence="8" type="ORF">NLI96_g10839</name>
</gene>
<evidence type="ECO:0000256" key="5">
    <source>
        <dbReference type="ARBA" id="ARBA00023136"/>
    </source>
</evidence>
<dbReference type="PANTHER" id="PTHR12064:SF97">
    <property type="entry name" value="METAL TRANSPORTER CNNM-5"/>
    <property type="match status" value="1"/>
</dbReference>
<keyword evidence="2 7" id="KW-0812">Transmembrane</keyword>
<feature type="compositionally biased region" description="Polar residues" evidence="6">
    <location>
        <begin position="508"/>
        <end position="518"/>
    </location>
</feature>
<evidence type="ECO:0000256" key="4">
    <source>
        <dbReference type="ARBA" id="ARBA00022989"/>
    </source>
</evidence>
<accession>A0AAD5USW4</accession>
<comment type="caution">
    <text evidence="8">The sequence shown here is derived from an EMBL/GenBank/DDBJ whole genome shotgun (WGS) entry which is preliminary data.</text>
</comment>
<dbReference type="Proteomes" id="UP001212997">
    <property type="component" value="Unassembled WGS sequence"/>
</dbReference>
<keyword evidence="3" id="KW-0677">Repeat</keyword>
<dbReference type="GO" id="GO:0030026">
    <property type="term" value="P:intracellular manganese ion homeostasis"/>
    <property type="evidence" value="ECO:0007669"/>
    <property type="project" value="TreeGrafter"/>
</dbReference>
<dbReference type="FunFam" id="3.10.580.10:FF:000006">
    <property type="entry name" value="DUF21 and CBS domain protein"/>
    <property type="match status" value="1"/>
</dbReference>
<evidence type="ECO:0000256" key="2">
    <source>
        <dbReference type="ARBA" id="ARBA00022692"/>
    </source>
</evidence>
<evidence type="ECO:0000256" key="6">
    <source>
        <dbReference type="SAM" id="MobiDB-lite"/>
    </source>
</evidence>
<feature type="transmembrane region" description="Helical" evidence="7">
    <location>
        <begin position="42"/>
        <end position="75"/>
    </location>
</feature>
<keyword evidence="5 7" id="KW-0472">Membrane</keyword>
<keyword evidence="4 7" id="KW-1133">Transmembrane helix</keyword>
<feature type="region of interest" description="Disordered" evidence="6">
    <location>
        <begin position="496"/>
        <end position="554"/>
    </location>
</feature>
<dbReference type="AlphaFoldDB" id="A0AAD5USW4"/>
<dbReference type="EMBL" id="JANAWD010000656">
    <property type="protein sequence ID" value="KAJ3476891.1"/>
    <property type="molecule type" value="Genomic_DNA"/>
</dbReference>
<evidence type="ECO:0000256" key="1">
    <source>
        <dbReference type="ARBA" id="ARBA00004141"/>
    </source>
</evidence>
<dbReference type="SUPFAM" id="SSF54631">
    <property type="entry name" value="CBS-domain pair"/>
    <property type="match status" value="1"/>
</dbReference>
<evidence type="ECO:0000256" key="7">
    <source>
        <dbReference type="SAM" id="Phobius"/>
    </source>
</evidence>
<feature type="compositionally biased region" description="Low complexity" evidence="6">
    <location>
        <begin position="496"/>
        <end position="507"/>
    </location>
</feature>
<evidence type="ECO:0000256" key="3">
    <source>
        <dbReference type="ARBA" id="ARBA00022737"/>
    </source>
</evidence>
<sequence length="579" mass="62075">MLLPAVLSAARSIGLAPNAVVDIAASATKGHPGEEPGSAAFWYKMLFSIGLVLAGGVFAGSVIPSISLAEVLIIVSDVRATLRLTLGLMGLDELHLRVLASSSDDPVERRNATKGEHSLTRCPVGCMLNPTSPSTTGKGPSLGLGGSATWQCGMFGYCNIHQKISTLTNTRSCHQIVNESLPIFLDAAIGGGVAAIVISTTMIAPIAWPIAKLLDYVLGKDETHTYKKAELKTFLQFHRQGQEPLRDDEISILNGVLSLNNTNVSTIMTPMQDVVSIAYDKILDHDTVDYILRSGYSRIPVHEPGRPLSFLGLLLIKKLSVYDPSQCWPVSKFPLSILPEAHPSINCFQALDYFQTGRAHLLLLSHTPGIEGGAIGVVTLEDIIEEIISEEIVDETDRYEDNTSKKRARRMKNAAVMRGIVEYRTSRRGSSNSGPNNPLTDRTPLLARRAISPGRDPMASDTESIIGGGITSALGSVLPIVMHTTTGAGPNSTANATANNAGARPASGQKTTNGNGNHRGSRYRTIRERAAQQGFSTDSEYERDGEFHGVNGEESEAEVVVGYGGVQDRTPRGNRSVDQ</sequence>
<dbReference type="GO" id="GO:0010960">
    <property type="term" value="P:magnesium ion homeostasis"/>
    <property type="evidence" value="ECO:0007669"/>
    <property type="project" value="InterPro"/>
</dbReference>
<dbReference type="Gene3D" id="3.10.580.10">
    <property type="entry name" value="CBS-domain"/>
    <property type="match status" value="1"/>
</dbReference>
<feature type="transmembrane region" description="Helical" evidence="7">
    <location>
        <begin position="183"/>
        <end position="208"/>
    </location>
</feature>
<evidence type="ECO:0000313" key="8">
    <source>
        <dbReference type="EMBL" id="KAJ3476891.1"/>
    </source>
</evidence>
<proteinExistence type="predicted"/>